<name>A0A9Q9ENN0_9PEZI</name>
<organism evidence="1 2">
    <name type="scientific">Septoria linicola</name>
    <dbReference type="NCBI Taxonomy" id="215465"/>
    <lineage>
        <taxon>Eukaryota</taxon>
        <taxon>Fungi</taxon>
        <taxon>Dikarya</taxon>
        <taxon>Ascomycota</taxon>
        <taxon>Pezizomycotina</taxon>
        <taxon>Dothideomycetes</taxon>
        <taxon>Dothideomycetidae</taxon>
        <taxon>Mycosphaerellales</taxon>
        <taxon>Mycosphaerellaceae</taxon>
        <taxon>Septoria</taxon>
    </lineage>
</organism>
<accession>A0A9Q9ENN0</accession>
<dbReference type="EMBL" id="CP099426">
    <property type="protein sequence ID" value="USW56774.1"/>
    <property type="molecule type" value="Genomic_DNA"/>
</dbReference>
<dbReference type="AlphaFoldDB" id="A0A9Q9ENN0"/>
<evidence type="ECO:0000313" key="2">
    <source>
        <dbReference type="Proteomes" id="UP001056384"/>
    </source>
</evidence>
<dbReference type="InterPro" id="IPR036047">
    <property type="entry name" value="F-box-like_dom_sf"/>
</dbReference>
<keyword evidence="2" id="KW-1185">Reference proteome</keyword>
<dbReference type="OrthoDB" id="3644735at2759"/>
<evidence type="ECO:0000313" key="1">
    <source>
        <dbReference type="EMBL" id="USW56774.1"/>
    </source>
</evidence>
<proteinExistence type="predicted"/>
<gene>
    <name evidence="1" type="ORF">Slin15195_G100930</name>
</gene>
<sequence>MATAQHAVLNTAGLLEAILLQLDPETLLFSQRVNKKFKAVIGGSIHLKRALWFEPTPCHEQNPGTSRVKLFFRKRCGPREPFEVIYAGIQLGHRKSTPKQSGVVGFGRQFIRDGSWQRMVPLQPGNEEEQWVVDDGVAVYDSSYWDRATKNPDGFSRLKDFWRTLSLVGVRSKPMTMQAICDALRGSKSRSFEDVMHEIEQRLARWM</sequence>
<dbReference type="SUPFAM" id="SSF81383">
    <property type="entry name" value="F-box domain"/>
    <property type="match status" value="1"/>
</dbReference>
<reference evidence="1" key="1">
    <citation type="submission" date="2022-06" db="EMBL/GenBank/DDBJ databases">
        <title>Complete genome sequences of two strains of the flax pathogen Septoria linicola.</title>
        <authorList>
            <person name="Lapalu N."/>
            <person name="Simon A."/>
            <person name="Demenou B."/>
            <person name="Paumier D."/>
            <person name="Guillot M.-P."/>
            <person name="Gout L."/>
            <person name="Valade R."/>
        </authorList>
    </citation>
    <scope>NUCLEOTIDE SEQUENCE</scope>
    <source>
        <strain evidence="1">SE15195</strain>
    </source>
</reference>
<dbReference type="Proteomes" id="UP001056384">
    <property type="component" value="Chromosome 9"/>
</dbReference>
<protein>
    <submittedName>
        <fullName evidence="1">F-box-like domain superfamily protein</fullName>
    </submittedName>
</protein>